<dbReference type="Proteomes" id="UP000186601">
    <property type="component" value="Unassembled WGS sequence"/>
</dbReference>
<evidence type="ECO:0000256" key="1">
    <source>
        <dbReference type="SAM" id="MobiDB-lite"/>
    </source>
</evidence>
<feature type="compositionally biased region" description="Basic residues" evidence="1">
    <location>
        <begin position="96"/>
        <end position="106"/>
    </location>
</feature>
<reference evidence="2 3" key="1">
    <citation type="submission" date="2018-02" db="EMBL/GenBank/DDBJ databases">
        <title>Genome sequence of the basidiomycete white-rot fungus Phlebia centrifuga.</title>
        <authorList>
            <person name="Granchi Z."/>
            <person name="Peng M."/>
            <person name="de Vries R.P."/>
            <person name="Hilden K."/>
            <person name="Makela M.R."/>
            <person name="Grigoriev I."/>
            <person name="Riley R."/>
        </authorList>
    </citation>
    <scope>NUCLEOTIDE SEQUENCE [LARGE SCALE GENOMIC DNA]</scope>
    <source>
        <strain evidence="2 3">FBCC195</strain>
    </source>
</reference>
<protein>
    <submittedName>
        <fullName evidence="2">Uncharacterized protein</fullName>
    </submittedName>
</protein>
<dbReference type="EMBL" id="MLYV02000283">
    <property type="protein sequence ID" value="PSS18932.1"/>
    <property type="molecule type" value="Genomic_DNA"/>
</dbReference>
<comment type="caution">
    <text evidence="2">The sequence shown here is derived from an EMBL/GenBank/DDBJ whole genome shotgun (WGS) entry which is preliminary data.</text>
</comment>
<name>A0A2R6R120_9APHY</name>
<dbReference type="AlphaFoldDB" id="A0A2R6R120"/>
<sequence>MEESLIEDDAPSLTRFRARLDSFKHISPARGRSKTFCTPRKVGMLDNCDEETPSTSQTERELCSTDEENNELPVLGTHSRRSRVTVTEVSDDTPPRTRKPRKRPKRGYAPPEVYEHLDMLQDHLGRYLDGMYLESWRIIISRSSRWM</sequence>
<gene>
    <name evidence="2" type="ORF">PHLCEN_2v3148</name>
</gene>
<evidence type="ECO:0000313" key="3">
    <source>
        <dbReference type="Proteomes" id="UP000186601"/>
    </source>
</evidence>
<feature type="region of interest" description="Disordered" evidence="1">
    <location>
        <begin position="43"/>
        <end position="110"/>
    </location>
</feature>
<proteinExistence type="predicted"/>
<organism evidence="2 3">
    <name type="scientific">Hermanssonia centrifuga</name>
    <dbReference type="NCBI Taxonomy" id="98765"/>
    <lineage>
        <taxon>Eukaryota</taxon>
        <taxon>Fungi</taxon>
        <taxon>Dikarya</taxon>
        <taxon>Basidiomycota</taxon>
        <taxon>Agaricomycotina</taxon>
        <taxon>Agaricomycetes</taxon>
        <taxon>Polyporales</taxon>
        <taxon>Meruliaceae</taxon>
        <taxon>Hermanssonia</taxon>
    </lineage>
</organism>
<keyword evidence="3" id="KW-1185">Reference proteome</keyword>
<evidence type="ECO:0000313" key="2">
    <source>
        <dbReference type="EMBL" id="PSS18932.1"/>
    </source>
</evidence>
<accession>A0A2R6R120</accession>